<name>A0A4Z0NEB1_9HYPH</name>
<comment type="caution">
    <text evidence="1">The sequence shown here is derived from an EMBL/GenBank/DDBJ whole genome shotgun (WGS) entry which is preliminary data.</text>
</comment>
<proteinExistence type="predicted"/>
<sequence>MPDAEAQMWGCYAYQDFQVRVVQKWADPYGRAMIRIADIADPERAMGLAEADFMQAAVPLPARDDPDFE</sequence>
<dbReference type="OrthoDB" id="8140613at2"/>
<dbReference type="RefSeq" id="WP_135419402.1">
    <property type="nucleotide sequence ID" value="NZ_SRLB01000044.1"/>
</dbReference>
<evidence type="ECO:0000313" key="1">
    <source>
        <dbReference type="EMBL" id="TGD94272.1"/>
    </source>
</evidence>
<protein>
    <submittedName>
        <fullName evidence="1">Uncharacterized protein</fullName>
    </submittedName>
</protein>
<dbReference type="AlphaFoldDB" id="A0A4Z0NEB1"/>
<gene>
    <name evidence="1" type="ORF">EU555_32120</name>
</gene>
<accession>A0A4Z0NEB1</accession>
<reference evidence="1 2" key="1">
    <citation type="submission" date="2019-04" db="EMBL/GenBank/DDBJ databases">
        <authorList>
            <person name="Feng G."/>
            <person name="Zhu H."/>
        </authorList>
    </citation>
    <scope>NUCLEOTIDE SEQUENCE [LARGE SCALE GENOMIC DNA]</scope>
    <source>
        <strain evidence="1 2">6HR-1</strain>
    </source>
</reference>
<evidence type="ECO:0000313" key="2">
    <source>
        <dbReference type="Proteomes" id="UP000297535"/>
    </source>
</evidence>
<keyword evidence="2" id="KW-1185">Reference proteome</keyword>
<dbReference type="Proteomes" id="UP000297535">
    <property type="component" value="Unassembled WGS sequence"/>
</dbReference>
<organism evidence="1 2">
    <name type="scientific">Methylobacterium nonmethylotrophicum</name>
    <dbReference type="NCBI Taxonomy" id="1141884"/>
    <lineage>
        <taxon>Bacteria</taxon>
        <taxon>Pseudomonadati</taxon>
        <taxon>Pseudomonadota</taxon>
        <taxon>Alphaproteobacteria</taxon>
        <taxon>Hyphomicrobiales</taxon>
        <taxon>Methylobacteriaceae</taxon>
        <taxon>Methylobacterium</taxon>
    </lineage>
</organism>
<dbReference type="EMBL" id="SRLB01000044">
    <property type="protein sequence ID" value="TGD94272.1"/>
    <property type="molecule type" value="Genomic_DNA"/>
</dbReference>